<dbReference type="Gene3D" id="3.10.129.10">
    <property type="entry name" value="Hotdog Thioesterase"/>
    <property type="match status" value="1"/>
</dbReference>
<reference evidence="4" key="1">
    <citation type="submission" date="2017-01" db="EMBL/GenBank/DDBJ databases">
        <authorList>
            <person name="Varghese N."/>
            <person name="Submissions S."/>
        </authorList>
    </citation>
    <scope>NUCLEOTIDE SEQUENCE [LARGE SCALE GENOMIC DNA]</scope>
    <source>
        <strain evidence="4">type strain: HArc-</strain>
    </source>
</reference>
<dbReference type="InterPro" id="IPR029069">
    <property type="entry name" value="HotDog_dom_sf"/>
</dbReference>
<dbReference type="CDD" id="cd00586">
    <property type="entry name" value="4HBT"/>
    <property type="match status" value="1"/>
</dbReference>
<sequence>MSEPFTVDVPVRFRDLDPLNHVNHAVYASYLETARVDYLSDVVGMADDDLSFVIANLEIEYKRPIVAGDDPTVALWVSSLGDSSWTMAYEIRVDGDVAATAKTTMVHIDSETKRPSPLPPDVREPVCEYEDIAEQASTQS</sequence>
<dbReference type="SUPFAM" id="SSF54637">
    <property type="entry name" value="Thioesterase/thiol ester dehydrase-isomerase"/>
    <property type="match status" value="1"/>
</dbReference>
<dbReference type="EMBL" id="FTNR01000009">
    <property type="protein sequence ID" value="SIS05557.1"/>
    <property type="molecule type" value="Genomic_DNA"/>
</dbReference>
<dbReference type="GO" id="GO:0047617">
    <property type="term" value="F:fatty acyl-CoA hydrolase activity"/>
    <property type="evidence" value="ECO:0007669"/>
    <property type="project" value="TreeGrafter"/>
</dbReference>
<dbReference type="Proteomes" id="UP000185936">
    <property type="component" value="Unassembled WGS sequence"/>
</dbReference>
<evidence type="ECO:0000256" key="2">
    <source>
        <dbReference type="ARBA" id="ARBA00022801"/>
    </source>
</evidence>
<dbReference type="AlphaFoldDB" id="A0A1N7FZ37"/>
<evidence type="ECO:0000313" key="4">
    <source>
        <dbReference type="Proteomes" id="UP000185936"/>
    </source>
</evidence>
<accession>A0A1N7FZ37</accession>
<dbReference type="OrthoDB" id="56956at2157"/>
<organism evidence="3 4">
    <name type="scientific">Natronorubrum thiooxidans</name>
    <dbReference type="NCBI Taxonomy" id="308853"/>
    <lineage>
        <taxon>Archaea</taxon>
        <taxon>Methanobacteriati</taxon>
        <taxon>Methanobacteriota</taxon>
        <taxon>Stenosarchaea group</taxon>
        <taxon>Halobacteria</taxon>
        <taxon>Halobacteriales</taxon>
        <taxon>Natrialbaceae</taxon>
        <taxon>Natronorubrum</taxon>
    </lineage>
</organism>
<dbReference type="Pfam" id="PF13279">
    <property type="entry name" value="4HBT_2"/>
    <property type="match status" value="1"/>
</dbReference>
<proteinExistence type="inferred from homology"/>
<keyword evidence="2 3" id="KW-0378">Hydrolase</keyword>
<keyword evidence="4" id="KW-1185">Reference proteome</keyword>
<name>A0A1N7FZ37_9EURY</name>
<dbReference type="PANTHER" id="PTHR31793:SF27">
    <property type="entry name" value="NOVEL THIOESTERASE SUPERFAMILY DOMAIN AND SAPOSIN A-TYPE DOMAIN CONTAINING PROTEIN (0610012H03RIK)"/>
    <property type="match status" value="1"/>
</dbReference>
<dbReference type="PANTHER" id="PTHR31793">
    <property type="entry name" value="4-HYDROXYBENZOYL-COA THIOESTERASE FAMILY MEMBER"/>
    <property type="match status" value="1"/>
</dbReference>
<comment type="similarity">
    <text evidence="1">Belongs to the 4-hydroxybenzoyl-CoA thioesterase family.</text>
</comment>
<protein>
    <submittedName>
        <fullName evidence="3">Acyl-CoA thioester hydrolase</fullName>
    </submittedName>
</protein>
<evidence type="ECO:0000313" key="3">
    <source>
        <dbReference type="EMBL" id="SIS05557.1"/>
    </source>
</evidence>
<dbReference type="STRING" id="308853.SAMN05421752_10923"/>
<evidence type="ECO:0000256" key="1">
    <source>
        <dbReference type="ARBA" id="ARBA00005953"/>
    </source>
</evidence>
<gene>
    <name evidence="3" type="ORF">SAMN05421752_10923</name>
</gene>
<dbReference type="InterPro" id="IPR050563">
    <property type="entry name" value="4-hydroxybenzoyl-CoA_TE"/>
</dbReference>
<dbReference type="RefSeq" id="WP_076609596.1">
    <property type="nucleotide sequence ID" value="NZ_FTNR01000009.1"/>
</dbReference>